<comment type="caution">
    <text evidence="1">The sequence shown here is derived from an EMBL/GenBank/DDBJ whole genome shotgun (WGS) entry which is preliminary data.</text>
</comment>
<name>A0AAE0FN45_9CHLO</name>
<sequence length="381" mass="43675">MMCYSDYLDNYSDFGGRLSERNMPKSTPKQGFELGKHDRKRDEMYVVAAVEYIKKEYCSIEFALQSGQFPLCERRQLFRFVNNPELIGQNKQHVLLKVEREDLVTWMLESNDGSKSVDRESISAKIVQVLKDRQHRNKQSKGTKYEKLSAGAKQCLENGGPSRKFFQYFFGYYADKVSEKKPVALEKKRVAQYTEEAVEEHFFAPGAGLQDTLIRHGIMDPVTKLITDPRRLLNRDETPQFIDYNTLRGNNIRKRVSAKGKSSVIPMAENRESVTIDVVMDLSGFLYGAHLMLARDTLTETLCPDELSVFDKQIHESQKFSTFGLLTLNESGCQTGVTLLQRYHMLDAELTARDVPRPVVEMTDNHDSRYADEVLEFCAGL</sequence>
<reference evidence="1 2" key="1">
    <citation type="journal article" date="2015" name="Genome Biol. Evol.">
        <title>Comparative Genomics of a Bacterivorous Green Alga Reveals Evolutionary Causalities and Consequences of Phago-Mixotrophic Mode of Nutrition.</title>
        <authorList>
            <person name="Burns J.A."/>
            <person name="Paasch A."/>
            <person name="Narechania A."/>
            <person name="Kim E."/>
        </authorList>
    </citation>
    <scope>NUCLEOTIDE SEQUENCE [LARGE SCALE GENOMIC DNA]</scope>
    <source>
        <strain evidence="1 2">PLY_AMNH</strain>
    </source>
</reference>
<dbReference type="AlphaFoldDB" id="A0AAE0FN45"/>
<dbReference type="EMBL" id="LGRX02015988">
    <property type="protein sequence ID" value="KAK3262735.1"/>
    <property type="molecule type" value="Genomic_DNA"/>
</dbReference>
<gene>
    <name evidence="1" type="ORF">CYMTET_28423</name>
</gene>
<protein>
    <submittedName>
        <fullName evidence="1">Uncharacterized protein</fullName>
    </submittedName>
</protein>
<proteinExistence type="predicted"/>
<keyword evidence="2" id="KW-1185">Reference proteome</keyword>
<evidence type="ECO:0000313" key="1">
    <source>
        <dbReference type="EMBL" id="KAK3262735.1"/>
    </source>
</evidence>
<evidence type="ECO:0000313" key="2">
    <source>
        <dbReference type="Proteomes" id="UP001190700"/>
    </source>
</evidence>
<accession>A0AAE0FN45</accession>
<organism evidence="1 2">
    <name type="scientific">Cymbomonas tetramitiformis</name>
    <dbReference type="NCBI Taxonomy" id="36881"/>
    <lineage>
        <taxon>Eukaryota</taxon>
        <taxon>Viridiplantae</taxon>
        <taxon>Chlorophyta</taxon>
        <taxon>Pyramimonadophyceae</taxon>
        <taxon>Pyramimonadales</taxon>
        <taxon>Pyramimonadaceae</taxon>
        <taxon>Cymbomonas</taxon>
    </lineage>
</organism>
<dbReference type="Proteomes" id="UP001190700">
    <property type="component" value="Unassembled WGS sequence"/>
</dbReference>